<organism evidence="1 2">
    <name type="scientific">Mycena sanguinolenta</name>
    <dbReference type="NCBI Taxonomy" id="230812"/>
    <lineage>
        <taxon>Eukaryota</taxon>
        <taxon>Fungi</taxon>
        <taxon>Dikarya</taxon>
        <taxon>Basidiomycota</taxon>
        <taxon>Agaricomycotina</taxon>
        <taxon>Agaricomycetes</taxon>
        <taxon>Agaricomycetidae</taxon>
        <taxon>Agaricales</taxon>
        <taxon>Marasmiineae</taxon>
        <taxon>Mycenaceae</taxon>
        <taxon>Mycena</taxon>
    </lineage>
</organism>
<dbReference type="AlphaFoldDB" id="A0A8H6Z949"/>
<reference evidence="1" key="1">
    <citation type="submission" date="2020-05" db="EMBL/GenBank/DDBJ databases">
        <title>Mycena genomes resolve the evolution of fungal bioluminescence.</title>
        <authorList>
            <person name="Tsai I.J."/>
        </authorList>
    </citation>
    <scope>NUCLEOTIDE SEQUENCE</scope>
    <source>
        <strain evidence="1">160909Yilan</strain>
    </source>
</reference>
<name>A0A8H6Z949_9AGAR</name>
<dbReference type="EMBL" id="JACAZH010000003">
    <property type="protein sequence ID" value="KAF7373259.1"/>
    <property type="molecule type" value="Genomic_DNA"/>
</dbReference>
<dbReference type="Proteomes" id="UP000623467">
    <property type="component" value="Unassembled WGS sequence"/>
</dbReference>
<keyword evidence="2" id="KW-1185">Reference proteome</keyword>
<proteinExistence type="predicted"/>
<dbReference type="OrthoDB" id="2900663at2759"/>
<gene>
    <name evidence="1" type="ORF">MSAN_00534800</name>
</gene>
<protein>
    <submittedName>
        <fullName evidence="1">Zn(2)-C6 fungal-type domain-containing protein</fullName>
    </submittedName>
</protein>
<comment type="caution">
    <text evidence="1">The sequence shown here is derived from an EMBL/GenBank/DDBJ whole genome shotgun (WGS) entry which is preliminary data.</text>
</comment>
<accession>A0A8H6Z949</accession>
<sequence>MALRSGKRKMFIHCYDCARRNSCLSRLSLPLQQPALIPILLHMVQLRRWVGSLKSLFGSYSAIDLSLPCFRTVTHMDIFDDITDDSEGVLCAALTALPCLTHLCLNGDTLDLVPRLLVQCAQIQVVVSMHIGINRARDIAANPPTADTRFVVSRTGSYWGDWELGAQGKTDFWAAAEEFIAGKRRGEIEASCNLLEHL</sequence>
<evidence type="ECO:0000313" key="2">
    <source>
        <dbReference type="Proteomes" id="UP000623467"/>
    </source>
</evidence>
<evidence type="ECO:0000313" key="1">
    <source>
        <dbReference type="EMBL" id="KAF7373259.1"/>
    </source>
</evidence>